<dbReference type="OrthoDB" id="9793389at2"/>
<dbReference type="KEGG" id="dmr:Deima_2900"/>
<dbReference type="InterPro" id="IPR010693">
    <property type="entry name" value="Divergent_4Fe-4S_mono-cluster"/>
</dbReference>
<dbReference type="Pfam" id="PF09360">
    <property type="entry name" value="zf-CDGSH"/>
    <property type="match status" value="1"/>
</dbReference>
<dbReference type="GO" id="GO:0005737">
    <property type="term" value="C:cytoplasm"/>
    <property type="evidence" value="ECO:0007669"/>
    <property type="project" value="UniProtKB-ARBA"/>
</dbReference>
<evidence type="ECO:0000256" key="4">
    <source>
        <dbReference type="ARBA" id="ARBA00023014"/>
    </source>
</evidence>
<evidence type="ECO:0000256" key="2">
    <source>
        <dbReference type="ARBA" id="ARBA00022723"/>
    </source>
</evidence>
<name>E8UBU0_DEIML</name>
<accession>E8UBU0</accession>
<sequence length="146" mass="15321">MSDQASTPPGKAYPAPGITVYFDGQRCIHAARCVAALPLVFDPARRPWIRADLAGAAELAEVVRSCPSGALQYAADAPGVPAEVPDAITTVTPFPDGALVVRGDLRIMTALGEVRDTRATLCRCGQSGNKPFCDGTHAKVGWRSDS</sequence>
<keyword evidence="1" id="KW-0001">2Fe-2S</keyword>
<gene>
    <name evidence="6" type="ordered locus">Deima_2900</name>
</gene>
<keyword evidence="2" id="KW-0479">Metal-binding</keyword>
<evidence type="ECO:0000313" key="7">
    <source>
        <dbReference type="Proteomes" id="UP000008635"/>
    </source>
</evidence>
<dbReference type="EMBL" id="CP002454">
    <property type="protein sequence ID" value="ADV68529.1"/>
    <property type="molecule type" value="Genomic_DNA"/>
</dbReference>
<dbReference type="GO" id="GO:0051537">
    <property type="term" value="F:2 iron, 2 sulfur cluster binding"/>
    <property type="evidence" value="ECO:0007669"/>
    <property type="project" value="UniProtKB-KW"/>
</dbReference>
<feature type="domain" description="Iron-binding zinc finger CDGSH type" evidence="5">
    <location>
        <begin position="113"/>
        <end position="143"/>
    </location>
</feature>
<evidence type="ECO:0000259" key="5">
    <source>
        <dbReference type="SMART" id="SM00704"/>
    </source>
</evidence>
<keyword evidence="7" id="KW-1185">Reference proteome</keyword>
<dbReference type="InterPro" id="IPR018967">
    <property type="entry name" value="FeS-contain_CDGSH-typ"/>
</dbReference>
<evidence type="ECO:0000256" key="1">
    <source>
        <dbReference type="ARBA" id="ARBA00022714"/>
    </source>
</evidence>
<dbReference type="AlphaFoldDB" id="E8UBU0"/>
<dbReference type="SUPFAM" id="SSF54862">
    <property type="entry name" value="4Fe-4S ferredoxins"/>
    <property type="match status" value="1"/>
</dbReference>
<dbReference type="Gene3D" id="3.40.5.90">
    <property type="entry name" value="CDGSH iron-sulfur domain, mitoNEET-type"/>
    <property type="match status" value="1"/>
</dbReference>
<dbReference type="STRING" id="709986.Deima_2900"/>
<dbReference type="HOGENOM" id="CLU_142134_0_0_0"/>
<dbReference type="eggNOG" id="COG3592">
    <property type="taxonomic scope" value="Bacteria"/>
</dbReference>
<dbReference type="RefSeq" id="WP_013558033.1">
    <property type="nucleotide sequence ID" value="NC_014958.1"/>
</dbReference>
<dbReference type="Pfam" id="PF06902">
    <property type="entry name" value="Fer4_19"/>
    <property type="match status" value="1"/>
</dbReference>
<dbReference type="InterPro" id="IPR042216">
    <property type="entry name" value="MitoNEET_CISD"/>
</dbReference>
<protein>
    <recommendedName>
        <fullName evidence="5">Iron-binding zinc finger CDGSH type domain-containing protein</fullName>
    </recommendedName>
</protein>
<organism evidence="6 7">
    <name type="scientific">Deinococcus maricopensis (strain DSM 21211 / LMG 22137 / NRRL B-23946 / LB-34)</name>
    <dbReference type="NCBI Taxonomy" id="709986"/>
    <lineage>
        <taxon>Bacteria</taxon>
        <taxon>Thermotogati</taxon>
        <taxon>Deinococcota</taxon>
        <taxon>Deinococci</taxon>
        <taxon>Deinococcales</taxon>
        <taxon>Deinococcaceae</taxon>
        <taxon>Deinococcus</taxon>
    </lineage>
</organism>
<dbReference type="Proteomes" id="UP000008635">
    <property type="component" value="Chromosome"/>
</dbReference>
<reference evidence="6 7" key="1">
    <citation type="journal article" date="2011" name="Stand. Genomic Sci.">
        <title>Complete genome sequence of Deinococcus maricopensis type strain (LB-34).</title>
        <authorList>
            <person name="Pukall R."/>
            <person name="Zeytun A."/>
            <person name="Lucas S."/>
            <person name="Lapidus A."/>
            <person name="Hammon N."/>
            <person name="Deshpande S."/>
            <person name="Nolan M."/>
            <person name="Cheng J.F."/>
            <person name="Pitluck S."/>
            <person name="Liolios K."/>
            <person name="Pagani I."/>
            <person name="Mikhailova N."/>
            <person name="Ivanova N."/>
            <person name="Mavromatis K."/>
            <person name="Pati A."/>
            <person name="Tapia R."/>
            <person name="Han C."/>
            <person name="Goodwin L."/>
            <person name="Chen A."/>
            <person name="Palaniappan K."/>
            <person name="Land M."/>
            <person name="Hauser L."/>
            <person name="Chang Y.J."/>
            <person name="Jeffries C.D."/>
            <person name="Brambilla E.M."/>
            <person name="Rohde M."/>
            <person name="Goker M."/>
            <person name="Detter J.C."/>
            <person name="Woyke T."/>
            <person name="Bristow J."/>
            <person name="Eisen J.A."/>
            <person name="Markowitz V."/>
            <person name="Hugenholtz P."/>
            <person name="Kyrpides N.C."/>
            <person name="Klenk H.P."/>
        </authorList>
    </citation>
    <scope>NUCLEOTIDE SEQUENCE [LARGE SCALE GENOMIC DNA]</scope>
    <source>
        <strain evidence="7">DSM 21211 / LMG 22137 / NRRL B-23946 / LB-34</strain>
    </source>
</reference>
<evidence type="ECO:0000256" key="3">
    <source>
        <dbReference type="ARBA" id="ARBA00023004"/>
    </source>
</evidence>
<dbReference type="SMART" id="SM00704">
    <property type="entry name" value="ZnF_CDGSH"/>
    <property type="match status" value="1"/>
</dbReference>
<keyword evidence="4" id="KW-0411">Iron-sulfur</keyword>
<keyword evidence="3" id="KW-0408">Iron</keyword>
<dbReference type="GO" id="GO:0046872">
    <property type="term" value="F:metal ion binding"/>
    <property type="evidence" value="ECO:0007669"/>
    <property type="project" value="UniProtKB-KW"/>
</dbReference>
<evidence type="ECO:0000313" key="6">
    <source>
        <dbReference type="EMBL" id="ADV68529.1"/>
    </source>
</evidence>
<reference evidence="7" key="2">
    <citation type="submission" date="2011-01" db="EMBL/GenBank/DDBJ databases">
        <title>The complete genome of Deinococcus maricopensis DSM 21211.</title>
        <authorList>
            <consortium name="US DOE Joint Genome Institute (JGI-PGF)"/>
            <person name="Lucas S."/>
            <person name="Copeland A."/>
            <person name="Lapidus A."/>
            <person name="Goodwin L."/>
            <person name="Pitluck S."/>
            <person name="Kyrpides N."/>
            <person name="Mavromatis K."/>
            <person name="Pagani I."/>
            <person name="Ivanova N."/>
            <person name="Ovchinnikova G."/>
            <person name="Zeytun A."/>
            <person name="Detter J.C."/>
            <person name="Han C."/>
            <person name="Land M."/>
            <person name="Hauser L."/>
            <person name="Markowitz V."/>
            <person name="Cheng J.-F."/>
            <person name="Hugenholtz P."/>
            <person name="Woyke T."/>
            <person name="Wu D."/>
            <person name="Pukall R."/>
            <person name="Gehrich-Schroeter G."/>
            <person name="Brambilla E."/>
            <person name="Klenk H.-P."/>
            <person name="Eisen J.A."/>
        </authorList>
    </citation>
    <scope>NUCLEOTIDE SEQUENCE [LARGE SCALE GENOMIC DNA]</scope>
    <source>
        <strain evidence="7">DSM 21211 / LMG 22137 / NRRL B-23946 / LB-34</strain>
    </source>
</reference>
<proteinExistence type="predicted"/>
<dbReference type="eggNOG" id="COG3369">
    <property type="taxonomic scope" value="Bacteria"/>
</dbReference>